<feature type="region of interest" description="Disordered" evidence="1">
    <location>
        <begin position="54"/>
        <end position="88"/>
    </location>
</feature>
<dbReference type="Proteomes" id="UP000481153">
    <property type="component" value="Unassembled WGS sequence"/>
</dbReference>
<protein>
    <recommendedName>
        <fullName evidence="4">START domain-containing protein</fullName>
    </recommendedName>
</protein>
<sequence length="463" mass="53228">METTNIDNDLDLLHDLQLLIANDDQLQDDLANVCDLLLDDPSSSVDEDSIATNAVLNPPSTASPEHNHSTTTSATLPPRRQKTKEPRRFEVRQRQEIFLLRHQVEVLKSQLKTHGKRELAPPSKWENIAKTESIEKENALRENERLKEVVHQQATFIEHMEKFCRKRPRLSTHDMQSEEWQSYRLAAQQSLRVAAIHAIADRQLRRMQSTFIKAGVFDATKFILRAEIVPQPGNSGRFECANNIVLDAPFDTIATATWHILATKTPVELPEGVRQVAEVIDDHTIYMMQTDAYRRSYCNTIRKRYIEHDRHVIIQRTVQEDALMPHMNRGAVENKSVWMEFTPLPDDPTKCRLTMILYLELGQLPSKSDPVMEMMESIVERFSIAHRPTIPGTFPPAIFTDIDTTTIPYLHVQSFAEREKLMISAWLTQSILRSKTISVIHLTRAMSCKQLGNNPCTMHHRSF</sequence>
<accession>A0A6G0X7Q5</accession>
<gene>
    <name evidence="2" type="ORF">Ae201684_007694</name>
</gene>
<evidence type="ECO:0000313" key="2">
    <source>
        <dbReference type="EMBL" id="KAF0735944.1"/>
    </source>
</evidence>
<reference evidence="2 3" key="1">
    <citation type="submission" date="2019-07" db="EMBL/GenBank/DDBJ databases">
        <title>Genomics analysis of Aphanomyces spp. identifies a new class of oomycete effector associated with host adaptation.</title>
        <authorList>
            <person name="Gaulin E."/>
        </authorList>
    </citation>
    <scope>NUCLEOTIDE SEQUENCE [LARGE SCALE GENOMIC DNA]</scope>
    <source>
        <strain evidence="2 3">ATCC 201684</strain>
    </source>
</reference>
<keyword evidence="3" id="KW-1185">Reference proteome</keyword>
<organism evidence="2 3">
    <name type="scientific">Aphanomyces euteiches</name>
    <dbReference type="NCBI Taxonomy" id="100861"/>
    <lineage>
        <taxon>Eukaryota</taxon>
        <taxon>Sar</taxon>
        <taxon>Stramenopiles</taxon>
        <taxon>Oomycota</taxon>
        <taxon>Saprolegniomycetes</taxon>
        <taxon>Saprolegniales</taxon>
        <taxon>Verrucalvaceae</taxon>
        <taxon>Aphanomyces</taxon>
    </lineage>
</organism>
<dbReference type="EMBL" id="VJMJ01000091">
    <property type="protein sequence ID" value="KAF0735944.1"/>
    <property type="molecule type" value="Genomic_DNA"/>
</dbReference>
<dbReference type="SUPFAM" id="SSF55961">
    <property type="entry name" value="Bet v1-like"/>
    <property type="match status" value="1"/>
</dbReference>
<dbReference type="VEuPathDB" id="FungiDB:AeMF1_018893"/>
<name>A0A6G0X7Q5_9STRA</name>
<evidence type="ECO:0008006" key="4">
    <source>
        <dbReference type="Google" id="ProtNLM"/>
    </source>
</evidence>
<dbReference type="AlphaFoldDB" id="A0A6G0X7Q5"/>
<evidence type="ECO:0000256" key="1">
    <source>
        <dbReference type="SAM" id="MobiDB-lite"/>
    </source>
</evidence>
<feature type="compositionally biased region" description="Polar residues" evidence="1">
    <location>
        <begin position="54"/>
        <end position="75"/>
    </location>
</feature>
<evidence type="ECO:0000313" key="3">
    <source>
        <dbReference type="Proteomes" id="UP000481153"/>
    </source>
</evidence>
<comment type="caution">
    <text evidence="2">The sequence shown here is derived from an EMBL/GenBank/DDBJ whole genome shotgun (WGS) entry which is preliminary data.</text>
</comment>
<proteinExistence type="predicted"/>